<protein>
    <submittedName>
        <fullName evidence="2">Uncharacterized protein</fullName>
    </submittedName>
</protein>
<evidence type="ECO:0000313" key="2">
    <source>
        <dbReference type="EMBL" id="KAG0312196.1"/>
    </source>
</evidence>
<accession>A0A9P6R6D0</accession>
<feature type="compositionally biased region" description="Basic and acidic residues" evidence="1">
    <location>
        <begin position="98"/>
        <end position="119"/>
    </location>
</feature>
<gene>
    <name evidence="2" type="ORF">BGZ99_009657</name>
</gene>
<dbReference type="Proteomes" id="UP000738325">
    <property type="component" value="Unassembled WGS sequence"/>
</dbReference>
<keyword evidence="3" id="KW-1185">Reference proteome</keyword>
<comment type="caution">
    <text evidence="2">The sequence shown here is derived from an EMBL/GenBank/DDBJ whole genome shotgun (WGS) entry which is preliminary data.</text>
</comment>
<proteinExistence type="predicted"/>
<name>A0A9P6R6D0_9FUNG</name>
<sequence>MWTAWRCGQIIELESKERLTANLEAFGIKAITDKPRISIDKWAVARLVSSSDNIRHLSASTSVSNLIKDVFLNRYECLEDQRGANSDIDAHPSGNTYRAKELSPPDVSEHEYTVSEKCKAAGHTSKSNKKVKKKPHGKVKRDITSDRAWKEMDRELVPVVPTKIRKQSPINMAADALKGTQKNH</sequence>
<evidence type="ECO:0000313" key="3">
    <source>
        <dbReference type="Proteomes" id="UP000738325"/>
    </source>
</evidence>
<feature type="compositionally biased region" description="Basic residues" evidence="1">
    <location>
        <begin position="126"/>
        <end position="139"/>
    </location>
</feature>
<dbReference type="EMBL" id="JAAAIP010000834">
    <property type="protein sequence ID" value="KAG0312196.1"/>
    <property type="molecule type" value="Genomic_DNA"/>
</dbReference>
<feature type="region of interest" description="Disordered" evidence="1">
    <location>
        <begin position="85"/>
        <end position="150"/>
    </location>
</feature>
<reference evidence="2" key="1">
    <citation type="journal article" date="2020" name="Fungal Divers.">
        <title>Resolving the Mortierellaceae phylogeny through synthesis of multi-gene phylogenetics and phylogenomics.</title>
        <authorList>
            <person name="Vandepol N."/>
            <person name="Liber J."/>
            <person name="Desiro A."/>
            <person name="Na H."/>
            <person name="Kennedy M."/>
            <person name="Barry K."/>
            <person name="Grigoriev I.V."/>
            <person name="Miller A.N."/>
            <person name="O'Donnell K."/>
            <person name="Stajich J.E."/>
            <person name="Bonito G."/>
        </authorList>
    </citation>
    <scope>NUCLEOTIDE SEQUENCE</scope>
    <source>
        <strain evidence="2">REB-010B</strain>
    </source>
</reference>
<organism evidence="2 3">
    <name type="scientific">Dissophora globulifera</name>
    <dbReference type="NCBI Taxonomy" id="979702"/>
    <lineage>
        <taxon>Eukaryota</taxon>
        <taxon>Fungi</taxon>
        <taxon>Fungi incertae sedis</taxon>
        <taxon>Mucoromycota</taxon>
        <taxon>Mortierellomycotina</taxon>
        <taxon>Mortierellomycetes</taxon>
        <taxon>Mortierellales</taxon>
        <taxon>Mortierellaceae</taxon>
        <taxon>Dissophora</taxon>
    </lineage>
</organism>
<dbReference type="AlphaFoldDB" id="A0A9P6R6D0"/>
<evidence type="ECO:0000256" key="1">
    <source>
        <dbReference type="SAM" id="MobiDB-lite"/>
    </source>
</evidence>
<feature type="compositionally biased region" description="Basic and acidic residues" evidence="1">
    <location>
        <begin position="140"/>
        <end position="150"/>
    </location>
</feature>